<gene>
    <name evidence="3" type="ORF">DAPPUDRAFT_112420</name>
</gene>
<proteinExistence type="predicted"/>
<dbReference type="EMBL" id="GL732618">
    <property type="protein sequence ID" value="EFX70680.1"/>
    <property type="molecule type" value="Genomic_DNA"/>
</dbReference>
<dbReference type="PhylomeDB" id="E9HC00"/>
<keyword evidence="4" id="KW-1185">Reference proteome</keyword>
<organism evidence="3 4">
    <name type="scientific">Daphnia pulex</name>
    <name type="common">Water flea</name>
    <dbReference type="NCBI Taxonomy" id="6669"/>
    <lineage>
        <taxon>Eukaryota</taxon>
        <taxon>Metazoa</taxon>
        <taxon>Ecdysozoa</taxon>
        <taxon>Arthropoda</taxon>
        <taxon>Crustacea</taxon>
        <taxon>Branchiopoda</taxon>
        <taxon>Diplostraca</taxon>
        <taxon>Cladocera</taxon>
        <taxon>Anomopoda</taxon>
        <taxon>Daphniidae</taxon>
        <taxon>Daphnia</taxon>
    </lineage>
</organism>
<dbReference type="AlphaFoldDB" id="E9HC00"/>
<keyword evidence="2" id="KW-1133">Transmembrane helix</keyword>
<dbReference type="InParanoid" id="E9HC00"/>
<feature type="transmembrane region" description="Helical" evidence="2">
    <location>
        <begin position="593"/>
        <end position="620"/>
    </location>
</feature>
<keyword evidence="2" id="KW-0472">Membrane</keyword>
<accession>E9HC00</accession>
<feature type="compositionally biased region" description="Polar residues" evidence="1">
    <location>
        <begin position="16"/>
        <end position="27"/>
    </location>
</feature>
<feature type="compositionally biased region" description="Basic and acidic residues" evidence="1">
    <location>
        <begin position="77"/>
        <end position="90"/>
    </location>
</feature>
<keyword evidence="2" id="KW-0812">Transmembrane</keyword>
<reference evidence="3 4" key="1">
    <citation type="journal article" date="2011" name="Science">
        <title>The ecoresponsive genome of Daphnia pulex.</title>
        <authorList>
            <person name="Colbourne J.K."/>
            <person name="Pfrender M.E."/>
            <person name="Gilbert D."/>
            <person name="Thomas W.K."/>
            <person name="Tucker A."/>
            <person name="Oakley T.H."/>
            <person name="Tokishita S."/>
            <person name="Aerts A."/>
            <person name="Arnold G.J."/>
            <person name="Basu M.K."/>
            <person name="Bauer D.J."/>
            <person name="Caceres C.E."/>
            <person name="Carmel L."/>
            <person name="Casola C."/>
            <person name="Choi J.H."/>
            <person name="Detter J.C."/>
            <person name="Dong Q."/>
            <person name="Dusheyko S."/>
            <person name="Eads B.D."/>
            <person name="Frohlich T."/>
            <person name="Geiler-Samerotte K.A."/>
            <person name="Gerlach D."/>
            <person name="Hatcher P."/>
            <person name="Jogdeo S."/>
            <person name="Krijgsveld J."/>
            <person name="Kriventseva E.V."/>
            <person name="Kultz D."/>
            <person name="Laforsch C."/>
            <person name="Lindquist E."/>
            <person name="Lopez J."/>
            <person name="Manak J.R."/>
            <person name="Muller J."/>
            <person name="Pangilinan J."/>
            <person name="Patwardhan R.P."/>
            <person name="Pitluck S."/>
            <person name="Pritham E.J."/>
            <person name="Rechtsteiner A."/>
            <person name="Rho M."/>
            <person name="Rogozin I.B."/>
            <person name="Sakarya O."/>
            <person name="Salamov A."/>
            <person name="Schaack S."/>
            <person name="Shapiro H."/>
            <person name="Shiga Y."/>
            <person name="Skalitzky C."/>
            <person name="Smith Z."/>
            <person name="Souvorov A."/>
            <person name="Sung W."/>
            <person name="Tang Z."/>
            <person name="Tsuchiya D."/>
            <person name="Tu H."/>
            <person name="Vos H."/>
            <person name="Wang M."/>
            <person name="Wolf Y.I."/>
            <person name="Yamagata H."/>
            <person name="Yamada T."/>
            <person name="Ye Y."/>
            <person name="Shaw J.R."/>
            <person name="Andrews J."/>
            <person name="Crease T.J."/>
            <person name="Tang H."/>
            <person name="Lucas S.M."/>
            <person name="Robertson H.M."/>
            <person name="Bork P."/>
            <person name="Koonin E.V."/>
            <person name="Zdobnov E.M."/>
            <person name="Grigoriev I.V."/>
            <person name="Lynch M."/>
            <person name="Boore J.L."/>
        </authorList>
    </citation>
    <scope>NUCLEOTIDE SEQUENCE [LARGE SCALE GENOMIC DNA]</scope>
</reference>
<protein>
    <submittedName>
        <fullName evidence="3">Uncharacterized protein</fullName>
    </submittedName>
</protein>
<dbReference type="Proteomes" id="UP000000305">
    <property type="component" value="Unassembled WGS sequence"/>
</dbReference>
<feature type="region of interest" description="Disordered" evidence="1">
    <location>
        <begin position="14"/>
        <end position="110"/>
    </location>
</feature>
<evidence type="ECO:0000313" key="3">
    <source>
        <dbReference type="EMBL" id="EFX70680.1"/>
    </source>
</evidence>
<evidence type="ECO:0000256" key="2">
    <source>
        <dbReference type="SAM" id="Phobius"/>
    </source>
</evidence>
<dbReference type="KEGG" id="dpx:DAPPUDRAFT_112420"/>
<sequence length="650" mass="73592">MLWKDESCPLYEEATTKASEAIDQQTDGSKRNKIDDERCESDDNDADWESEDCDSEIGVAAPLTPPVILPSSTSSTIRDDVGKARDEREGTNNSEGINNQKRNRRQTKRYGNLANENELDEVGITESDLQPVEYSVYTESRAETKFPGFLCARWKQQKHITTSFFGQKVIVPDKVALDTSPMECWTMYESRRCNEQPMEISENKFVFDQEPAENGWWLSTVVLETINCVVEKIQLFQELEGDTFPTPVGMASAAAGSLSHNHITLVWDKSFTQRTTPKSRLLESGVGSISSLGSSGKLRLHDEGKELEFHLVKKQRCPPPKIECDKKVDSYDVIGQPKLFVMVKTTSEKNSSSTFFKSPQLFKSVGNVDVIANMQFIKDQLIDYSNDLVRVIETLQCDSRKAMHERVISTAQYNGWLAASMVRLPKCTKLTAYGKTALAISCKANEVDFSVELSACGPQPKYKNFTINRDGWELVTFAPCYWTTGFVNFNDKPYGYRNNTWYPIEAKIVVPQQTLAHSFRYDEVRYFDYLHQTNPAYNKMVLDSMNVLAEIVATINDHSSGNFSSSHVPRTNNVLIAAPDISDYPKWIQNFKFYFFLVIIIVAVLIFLRVCIACGCCSLFKLNCRSSESRSHAQPASEMELRGVIQRGRE</sequence>
<feature type="compositionally biased region" description="Acidic residues" evidence="1">
    <location>
        <begin position="37"/>
        <end position="55"/>
    </location>
</feature>
<dbReference type="OrthoDB" id="6395835at2759"/>
<dbReference type="HOGENOM" id="CLU_019667_2_0_1"/>
<name>E9HC00_DAPPU</name>
<evidence type="ECO:0000313" key="4">
    <source>
        <dbReference type="Proteomes" id="UP000000305"/>
    </source>
</evidence>
<evidence type="ECO:0000256" key="1">
    <source>
        <dbReference type="SAM" id="MobiDB-lite"/>
    </source>
</evidence>